<keyword evidence="1" id="KW-0472">Membrane</keyword>
<feature type="transmembrane region" description="Helical" evidence="1">
    <location>
        <begin position="31"/>
        <end position="49"/>
    </location>
</feature>
<dbReference type="PANTHER" id="PTHR14859">
    <property type="entry name" value="CALCOFLUOR WHITE HYPERSENSITIVE PROTEIN PRECURSOR"/>
    <property type="match status" value="1"/>
</dbReference>
<proteinExistence type="predicted"/>
<protein>
    <submittedName>
        <fullName evidence="3">Endonuclease/exonuclease/phosphatase family protein</fullName>
    </submittedName>
</protein>
<feature type="transmembrane region" description="Helical" evidence="1">
    <location>
        <begin position="56"/>
        <end position="76"/>
    </location>
</feature>
<dbReference type="Proteomes" id="UP001319104">
    <property type="component" value="Unassembled WGS sequence"/>
</dbReference>
<keyword evidence="1" id="KW-1133">Transmembrane helix</keyword>
<keyword evidence="3" id="KW-0255">Endonuclease</keyword>
<keyword evidence="3" id="KW-0378">Hydrolase</keyword>
<dbReference type="Pfam" id="PF03372">
    <property type="entry name" value="Exo_endo_phos"/>
    <property type="match status" value="1"/>
</dbReference>
<organism evidence="3 4">
    <name type="scientific">Litoribacter ruber</name>
    <dbReference type="NCBI Taxonomy" id="702568"/>
    <lineage>
        <taxon>Bacteria</taxon>
        <taxon>Pseudomonadati</taxon>
        <taxon>Bacteroidota</taxon>
        <taxon>Cytophagia</taxon>
        <taxon>Cytophagales</taxon>
        <taxon>Cyclobacteriaceae</taxon>
        <taxon>Litoribacter</taxon>
    </lineage>
</organism>
<dbReference type="InterPro" id="IPR036691">
    <property type="entry name" value="Endo/exonu/phosph_ase_sf"/>
</dbReference>
<keyword evidence="4" id="KW-1185">Reference proteome</keyword>
<dbReference type="CDD" id="cd09084">
    <property type="entry name" value="EEP-2"/>
    <property type="match status" value="1"/>
</dbReference>
<dbReference type="GO" id="GO:0004519">
    <property type="term" value="F:endonuclease activity"/>
    <property type="evidence" value="ECO:0007669"/>
    <property type="project" value="UniProtKB-KW"/>
</dbReference>
<dbReference type="GO" id="GO:0016020">
    <property type="term" value="C:membrane"/>
    <property type="evidence" value="ECO:0007669"/>
    <property type="project" value="GOC"/>
</dbReference>
<evidence type="ECO:0000256" key="1">
    <source>
        <dbReference type="SAM" id="Phobius"/>
    </source>
</evidence>
<evidence type="ECO:0000313" key="4">
    <source>
        <dbReference type="Proteomes" id="UP001319104"/>
    </source>
</evidence>
<evidence type="ECO:0000259" key="2">
    <source>
        <dbReference type="Pfam" id="PF03372"/>
    </source>
</evidence>
<name>A0AAP2CKC3_9BACT</name>
<reference evidence="3 4" key="1">
    <citation type="submission" date="2021-05" db="EMBL/GenBank/DDBJ databases">
        <authorList>
            <person name="Zhang Z.D."/>
            <person name="Osman G."/>
        </authorList>
    </citation>
    <scope>NUCLEOTIDE SEQUENCE [LARGE SCALE GENOMIC DNA]</scope>
    <source>
        <strain evidence="3 4">KCTC 32217</strain>
    </source>
</reference>
<sequence length="357" mass="41429">MRFITFLVFIISMILFFSVRISPEVLPYTGLLPLLIPGFLILNLVLLLIHMFRIRLIMVVPIIALAIGYKFLGATYQLNPPVDNAEGLSVLSYNVRLFNLGIAQDEKKSFTRNSIQWAREFPADIKCFQEFYQNYTIPTYNSIKAINQDGAFEYKYEIMEGDAKRNSYGLATFSKYPIINSGKVFQNRWTNGAIFTDIKVNQDTIRVYNTHLESMSIKADDLNHVDGIKENYKDTFRKLKNGTEIRASQVQILQEHINNSPHPVIVAGDFNDLPYSFTYQTLKKDLLNAFEEAGRGFGFTYNRVLFFLRIDNIFYSPIFQIKDFNTHREVDYSDHYPVSAVFSWESPFPQKSFDENY</sequence>
<dbReference type="AlphaFoldDB" id="A0AAP2CKC3"/>
<keyword evidence="1" id="KW-0812">Transmembrane</keyword>
<dbReference type="EMBL" id="JAHCMY010000006">
    <property type="protein sequence ID" value="MBS9524831.1"/>
    <property type="molecule type" value="Genomic_DNA"/>
</dbReference>
<comment type="caution">
    <text evidence="3">The sequence shown here is derived from an EMBL/GenBank/DDBJ whole genome shotgun (WGS) entry which is preliminary data.</text>
</comment>
<dbReference type="GO" id="GO:0006506">
    <property type="term" value="P:GPI anchor biosynthetic process"/>
    <property type="evidence" value="ECO:0007669"/>
    <property type="project" value="TreeGrafter"/>
</dbReference>
<dbReference type="PANTHER" id="PTHR14859:SF15">
    <property type="entry name" value="ENDONUCLEASE_EXONUCLEASE_PHOSPHATASE DOMAIN-CONTAINING PROTEIN"/>
    <property type="match status" value="1"/>
</dbReference>
<evidence type="ECO:0000313" key="3">
    <source>
        <dbReference type="EMBL" id="MBS9524831.1"/>
    </source>
</evidence>
<keyword evidence="3" id="KW-0540">Nuclease</keyword>
<dbReference type="InterPro" id="IPR005135">
    <property type="entry name" value="Endo/exonuclease/phosphatase"/>
</dbReference>
<dbReference type="InterPro" id="IPR051916">
    <property type="entry name" value="GPI-anchor_lipid_remodeler"/>
</dbReference>
<accession>A0AAP2CKC3</accession>
<gene>
    <name evidence="3" type="ORF">KI659_12495</name>
</gene>
<feature type="domain" description="Endonuclease/exonuclease/phosphatase" evidence="2">
    <location>
        <begin position="91"/>
        <end position="335"/>
    </location>
</feature>
<dbReference type="SUPFAM" id="SSF56219">
    <property type="entry name" value="DNase I-like"/>
    <property type="match status" value="1"/>
</dbReference>
<dbReference type="Gene3D" id="3.60.10.10">
    <property type="entry name" value="Endonuclease/exonuclease/phosphatase"/>
    <property type="match status" value="1"/>
</dbReference>